<evidence type="ECO:0000256" key="3">
    <source>
        <dbReference type="ARBA" id="ARBA00023163"/>
    </source>
</evidence>
<organism evidence="5 6">
    <name type="scientific">Dyella jiangningensis</name>
    <dbReference type="NCBI Taxonomy" id="1379159"/>
    <lineage>
        <taxon>Bacteria</taxon>
        <taxon>Pseudomonadati</taxon>
        <taxon>Pseudomonadota</taxon>
        <taxon>Gammaproteobacteria</taxon>
        <taxon>Lysobacterales</taxon>
        <taxon>Rhodanobacteraceae</taxon>
        <taxon>Dyella</taxon>
    </lineage>
</organism>
<feature type="domain" description="HTH araC/xylS-type" evidence="4">
    <location>
        <begin position="211"/>
        <end position="311"/>
    </location>
</feature>
<accession>A0A328PAL9</accession>
<dbReference type="InterPro" id="IPR018062">
    <property type="entry name" value="HTH_AraC-typ_CS"/>
</dbReference>
<dbReference type="EMBL" id="NFZS01000001">
    <property type="protein sequence ID" value="RAO78221.1"/>
    <property type="molecule type" value="Genomic_DNA"/>
</dbReference>
<dbReference type="RefSeq" id="WP_111982853.1">
    <property type="nucleotide sequence ID" value="NZ_NFZS01000001.1"/>
</dbReference>
<dbReference type="PROSITE" id="PS00041">
    <property type="entry name" value="HTH_ARAC_FAMILY_1"/>
    <property type="match status" value="1"/>
</dbReference>
<keyword evidence="2" id="KW-0238">DNA-binding</keyword>
<evidence type="ECO:0000256" key="2">
    <source>
        <dbReference type="ARBA" id="ARBA00023125"/>
    </source>
</evidence>
<gene>
    <name evidence="5" type="ORF">CA260_10490</name>
</gene>
<dbReference type="SUPFAM" id="SSF46689">
    <property type="entry name" value="Homeodomain-like"/>
    <property type="match status" value="1"/>
</dbReference>
<dbReference type="Proteomes" id="UP000248926">
    <property type="component" value="Unassembled WGS sequence"/>
</dbReference>
<dbReference type="InterPro" id="IPR018060">
    <property type="entry name" value="HTH_AraC"/>
</dbReference>
<dbReference type="PROSITE" id="PS01124">
    <property type="entry name" value="HTH_ARAC_FAMILY_2"/>
    <property type="match status" value="1"/>
</dbReference>
<dbReference type="AlphaFoldDB" id="A0A328PAL9"/>
<proteinExistence type="predicted"/>
<dbReference type="Pfam" id="PF12833">
    <property type="entry name" value="HTH_18"/>
    <property type="match status" value="1"/>
</dbReference>
<dbReference type="Gene3D" id="1.10.10.60">
    <property type="entry name" value="Homeodomain-like"/>
    <property type="match status" value="1"/>
</dbReference>
<evidence type="ECO:0000256" key="1">
    <source>
        <dbReference type="ARBA" id="ARBA00023015"/>
    </source>
</evidence>
<keyword evidence="6" id="KW-1185">Reference proteome</keyword>
<reference evidence="5 6" key="1">
    <citation type="journal article" date="2018" name="Genet. Mol. Biol.">
        <title>The genome sequence of Dyella jiangningensis FCAV SCS01 from a lignocellulose-decomposing microbial consortium metagenome reveals potential for biotechnological applications.</title>
        <authorList>
            <person name="Desiderato J.G."/>
            <person name="Alvarenga D.O."/>
            <person name="Constancio M.T.L."/>
            <person name="Alves L.M.C."/>
            <person name="Varani A.M."/>
        </authorList>
    </citation>
    <scope>NUCLEOTIDE SEQUENCE [LARGE SCALE GENOMIC DNA]</scope>
    <source>
        <strain evidence="5 6">FCAV SCS01</strain>
    </source>
</reference>
<sequence length="314" mass="35057">MKHSFGLEFDAFEEAMRGVDGRYTPVRRHRHDWEMQYLVLGDIEVMVCQNGGGSIYEGSCRLDNFGLFFPLTDIRSLVVDGRDIGKSTLTWLASGKDFTIYNSDVLRWVGISVGSATVNHWMILDPEATQMISPHHLIGNASRAYLAALRDLVARLLAVHEHSPEALSPCTAVKASHDQLARSIQEAMCTVMPPRQKMAGRPRLSPADILRRATTFVDQRMSETVQIADLCKATGVSARTLQKVFTEHFGLGPHRYLMLRRLKAIHETLQGAEPNESIASICSRFGVWDFGRFASCYRQVYGVSPSSTRSGAMH</sequence>
<dbReference type="InterPro" id="IPR050204">
    <property type="entry name" value="AraC_XylS_family_regulators"/>
</dbReference>
<dbReference type="GO" id="GO:0003700">
    <property type="term" value="F:DNA-binding transcription factor activity"/>
    <property type="evidence" value="ECO:0007669"/>
    <property type="project" value="InterPro"/>
</dbReference>
<comment type="caution">
    <text evidence="5">The sequence shown here is derived from an EMBL/GenBank/DDBJ whole genome shotgun (WGS) entry which is preliminary data.</text>
</comment>
<evidence type="ECO:0000259" key="4">
    <source>
        <dbReference type="PROSITE" id="PS01124"/>
    </source>
</evidence>
<protein>
    <recommendedName>
        <fullName evidence="4">HTH araC/xylS-type domain-containing protein</fullName>
    </recommendedName>
</protein>
<evidence type="ECO:0000313" key="5">
    <source>
        <dbReference type="EMBL" id="RAO78221.1"/>
    </source>
</evidence>
<dbReference type="PANTHER" id="PTHR46796:SF12">
    <property type="entry name" value="HTH-TYPE DNA-BINDING TRANSCRIPTIONAL ACTIVATOR EUTR"/>
    <property type="match status" value="1"/>
</dbReference>
<dbReference type="PANTHER" id="PTHR46796">
    <property type="entry name" value="HTH-TYPE TRANSCRIPTIONAL ACTIVATOR RHAS-RELATED"/>
    <property type="match status" value="1"/>
</dbReference>
<keyword evidence="3" id="KW-0804">Transcription</keyword>
<name>A0A328PAL9_9GAMM</name>
<keyword evidence="1" id="KW-0805">Transcription regulation</keyword>
<evidence type="ECO:0000313" key="6">
    <source>
        <dbReference type="Proteomes" id="UP000248926"/>
    </source>
</evidence>
<dbReference type="InterPro" id="IPR009057">
    <property type="entry name" value="Homeodomain-like_sf"/>
</dbReference>
<dbReference type="GO" id="GO:0043565">
    <property type="term" value="F:sequence-specific DNA binding"/>
    <property type="evidence" value="ECO:0007669"/>
    <property type="project" value="InterPro"/>
</dbReference>
<dbReference type="OrthoDB" id="5950705at2"/>
<dbReference type="SMART" id="SM00342">
    <property type="entry name" value="HTH_ARAC"/>
    <property type="match status" value="1"/>
</dbReference>